<dbReference type="InterPro" id="IPR036871">
    <property type="entry name" value="PX_dom_sf"/>
</dbReference>
<dbReference type="InterPro" id="IPR051837">
    <property type="entry name" value="SortingNexin/PXDomain-PKLike"/>
</dbReference>
<dbReference type="AlphaFoldDB" id="A0AAV0V5K6"/>
<dbReference type="InterPro" id="IPR001683">
    <property type="entry name" value="PX_dom"/>
</dbReference>
<evidence type="ECO:0000259" key="3">
    <source>
        <dbReference type="PROSITE" id="PS50195"/>
    </source>
</evidence>
<evidence type="ECO:0000313" key="4">
    <source>
        <dbReference type="EMBL" id="CAI5743325.1"/>
    </source>
</evidence>
<accession>A0AAV0V5K6</accession>
<dbReference type="Proteomes" id="UP001162031">
    <property type="component" value="Unassembled WGS sequence"/>
</dbReference>
<proteinExistence type="predicted"/>
<gene>
    <name evidence="4" type="ORF">HBR001_LOCUS9419</name>
</gene>
<dbReference type="PANTHER" id="PTHR22999:SF23">
    <property type="entry name" value="SORTING NEXIN-16"/>
    <property type="match status" value="1"/>
</dbReference>
<dbReference type="PROSITE" id="PS50195">
    <property type="entry name" value="PX"/>
    <property type="match status" value="1"/>
</dbReference>
<dbReference type="CDD" id="cd06093">
    <property type="entry name" value="PX_domain"/>
    <property type="match status" value="1"/>
</dbReference>
<evidence type="ECO:0000256" key="1">
    <source>
        <dbReference type="ARBA" id="ARBA00004496"/>
    </source>
</evidence>
<dbReference type="EMBL" id="CANTFL010001488">
    <property type="protein sequence ID" value="CAI5743325.1"/>
    <property type="molecule type" value="Genomic_DNA"/>
</dbReference>
<protein>
    <recommendedName>
        <fullName evidence="3">PX domain-containing protein</fullName>
    </recommendedName>
</protein>
<organism evidence="4 5">
    <name type="scientific">Hyaloperonospora brassicae</name>
    <name type="common">Brassica downy mildew</name>
    <name type="synonym">Peronospora brassicae</name>
    <dbReference type="NCBI Taxonomy" id="162125"/>
    <lineage>
        <taxon>Eukaryota</taxon>
        <taxon>Sar</taxon>
        <taxon>Stramenopiles</taxon>
        <taxon>Oomycota</taxon>
        <taxon>Peronosporomycetes</taxon>
        <taxon>Peronosporales</taxon>
        <taxon>Peronosporaceae</taxon>
        <taxon>Hyaloperonospora</taxon>
    </lineage>
</organism>
<evidence type="ECO:0000313" key="5">
    <source>
        <dbReference type="Proteomes" id="UP001162031"/>
    </source>
</evidence>
<feature type="domain" description="PX" evidence="3">
    <location>
        <begin position="15"/>
        <end position="127"/>
    </location>
</feature>
<evidence type="ECO:0000256" key="2">
    <source>
        <dbReference type="ARBA" id="ARBA00022490"/>
    </source>
</evidence>
<dbReference type="Pfam" id="PF00787">
    <property type="entry name" value="PX"/>
    <property type="match status" value="1"/>
</dbReference>
<dbReference type="SUPFAM" id="SSF64268">
    <property type="entry name" value="PX domain"/>
    <property type="match status" value="1"/>
</dbReference>
<sequence length="130" mass="15159">MSLVYLPEETWSMRYGSDYFTVAIITVVVKEHEFALYELQVQNGRRTWNVRRRFSEFDKLQASVRFIAGARLPELPPKTYCGRDLNPDFLARRKGLLQGFLHHMLRIPGVANDDHVRKFLGLKLSTALYV</sequence>
<dbReference type="Gene3D" id="3.30.1520.10">
    <property type="entry name" value="Phox-like domain"/>
    <property type="match status" value="1"/>
</dbReference>
<dbReference type="PANTHER" id="PTHR22999">
    <property type="entry name" value="PX SERINE/THREONINE KINASE PXK"/>
    <property type="match status" value="1"/>
</dbReference>
<name>A0AAV0V5K6_HYABA</name>
<keyword evidence="2" id="KW-0963">Cytoplasm</keyword>
<dbReference type="SMART" id="SM00312">
    <property type="entry name" value="PX"/>
    <property type="match status" value="1"/>
</dbReference>
<comment type="subcellular location">
    <subcellularLocation>
        <location evidence="1">Cytoplasm</location>
    </subcellularLocation>
</comment>
<dbReference type="GO" id="GO:0005737">
    <property type="term" value="C:cytoplasm"/>
    <property type="evidence" value="ECO:0007669"/>
    <property type="project" value="UniProtKB-SubCell"/>
</dbReference>
<reference evidence="4" key="1">
    <citation type="submission" date="2022-12" db="EMBL/GenBank/DDBJ databases">
        <authorList>
            <person name="Webb A."/>
        </authorList>
    </citation>
    <scope>NUCLEOTIDE SEQUENCE</scope>
    <source>
        <strain evidence="4">Hp1</strain>
    </source>
</reference>
<comment type="caution">
    <text evidence="4">The sequence shown here is derived from an EMBL/GenBank/DDBJ whole genome shotgun (WGS) entry which is preliminary data.</text>
</comment>
<keyword evidence="5" id="KW-1185">Reference proteome</keyword>
<dbReference type="GO" id="GO:0035091">
    <property type="term" value="F:phosphatidylinositol binding"/>
    <property type="evidence" value="ECO:0007669"/>
    <property type="project" value="InterPro"/>
</dbReference>